<reference evidence="9" key="1">
    <citation type="submission" date="2016-09" db="EMBL/GenBank/DDBJ databases">
        <title>Comparative genomics of the Campylobacter concisus group.</title>
        <authorList>
            <person name="Miller W.G."/>
            <person name="Yee E."/>
            <person name="Chapman M.H."/>
            <person name="Huynh S."/>
            <person name="Bono J.L."/>
            <person name="On S.L.W."/>
            <person name="StLeger J."/>
            <person name="Foster G."/>
            <person name="Parker C.T."/>
        </authorList>
    </citation>
    <scope>NUCLEOTIDE SEQUENCE [LARGE SCALE GENOMIC DNA]</scope>
    <source>
        <strain evidence="9">RM18021</strain>
    </source>
</reference>
<dbReference type="GO" id="GO:0005737">
    <property type="term" value="C:cytoplasm"/>
    <property type="evidence" value="ECO:0007669"/>
    <property type="project" value="UniProtKB-SubCell"/>
</dbReference>
<dbReference type="CDD" id="cd10434">
    <property type="entry name" value="GIY-YIG_UvrC_Cho"/>
    <property type="match status" value="1"/>
</dbReference>
<dbReference type="HAMAP" id="MF_00203">
    <property type="entry name" value="UvrC"/>
    <property type="match status" value="1"/>
</dbReference>
<dbReference type="GO" id="GO:0006289">
    <property type="term" value="P:nucleotide-excision repair"/>
    <property type="evidence" value="ECO:0007669"/>
    <property type="project" value="UniProtKB-UniRule"/>
</dbReference>
<proteinExistence type="inferred from homology"/>
<dbReference type="PROSITE" id="PS50151">
    <property type="entry name" value="UVR"/>
    <property type="match status" value="1"/>
</dbReference>
<dbReference type="PANTHER" id="PTHR30562">
    <property type="entry name" value="UVRC/OXIDOREDUCTASE"/>
    <property type="match status" value="1"/>
</dbReference>
<comment type="subunit">
    <text evidence="7">Interacts with UvrB in an incision complex.</text>
</comment>
<dbReference type="Proteomes" id="UP000190868">
    <property type="component" value="Chromosome"/>
</dbReference>
<dbReference type="InterPro" id="IPR035901">
    <property type="entry name" value="GIY-YIG_endonuc_sf"/>
</dbReference>
<keyword evidence="6 7" id="KW-0742">SOS response</keyword>
<dbReference type="InterPro" id="IPR038476">
    <property type="entry name" value="UvrC_RNase_H_dom_sf"/>
</dbReference>
<dbReference type="Gene3D" id="3.30.420.340">
    <property type="entry name" value="UvrC, RNAse H endonuclease domain"/>
    <property type="match status" value="1"/>
</dbReference>
<dbReference type="PROSITE" id="PS50164">
    <property type="entry name" value="GIY_YIG"/>
    <property type="match status" value="1"/>
</dbReference>
<dbReference type="SUPFAM" id="SSF47781">
    <property type="entry name" value="RuvA domain 2-like"/>
    <property type="match status" value="1"/>
</dbReference>
<dbReference type="SMART" id="SM00465">
    <property type="entry name" value="GIYc"/>
    <property type="match status" value="1"/>
</dbReference>
<name>A0A1S6U740_9BACT</name>
<keyword evidence="8" id="KW-0378">Hydrolase</keyword>
<dbReference type="SUPFAM" id="SSF46600">
    <property type="entry name" value="C-terminal UvrC-binding domain of UvrB"/>
    <property type="match status" value="1"/>
</dbReference>
<dbReference type="InterPro" id="IPR010994">
    <property type="entry name" value="RuvA_2-like"/>
</dbReference>
<comment type="similarity">
    <text evidence="7">Belongs to the UvrC family.</text>
</comment>
<dbReference type="AlphaFoldDB" id="A0A1S6U740"/>
<keyword evidence="3 7" id="KW-0228">DNA excision</keyword>
<dbReference type="InterPro" id="IPR050066">
    <property type="entry name" value="UvrABC_protein_C"/>
</dbReference>
<dbReference type="InterPro" id="IPR001943">
    <property type="entry name" value="UVR_dom"/>
</dbReference>
<evidence type="ECO:0000256" key="6">
    <source>
        <dbReference type="ARBA" id="ARBA00023236"/>
    </source>
</evidence>
<dbReference type="InterPro" id="IPR047296">
    <property type="entry name" value="GIY-YIG_UvrC_Cho"/>
</dbReference>
<dbReference type="PROSITE" id="PS50165">
    <property type="entry name" value="UVRC"/>
    <property type="match status" value="1"/>
</dbReference>
<dbReference type="GO" id="GO:0009432">
    <property type="term" value="P:SOS response"/>
    <property type="evidence" value="ECO:0007669"/>
    <property type="project" value="UniProtKB-UniRule"/>
</dbReference>
<evidence type="ECO:0000256" key="1">
    <source>
        <dbReference type="ARBA" id="ARBA00022490"/>
    </source>
</evidence>
<dbReference type="Pfam" id="PF22920">
    <property type="entry name" value="UvrC_RNaseH"/>
    <property type="match status" value="1"/>
</dbReference>
<evidence type="ECO:0000313" key="9">
    <source>
        <dbReference type="Proteomes" id="UP000190868"/>
    </source>
</evidence>
<keyword evidence="4 7" id="KW-0267">Excision nuclease</keyword>
<dbReference type="NCBIfam" id="TIGR00194">
    <property type="entry name" value="uvrC"/>
    <property type="match status" value="1"/>
</dbReference>
<dbReference type="GO" id="GO:0009381">
    <property type="term" value="F:excinuclease ABC activity"/>
    <property type="evidence" value="ECO:0007669"/>
    <property type="project" value="UniProtKB-UniRule"/>
</dbReference>
<comment type="function">
    <text evidence="7">The UvrABC repair system catalyzes the recognition and processing of DNA lesions. UvrC both incises the 5' and 3' sides of the lesion. The N-terminal half is responsible for the 3' incision and the C-terminal half is responsible for the 5' incision.</text>
</comment>
<accession>A0A1S6U740</accession>
<evidence type="ECO:0000256" key="5">
    <source>
        <dbReference type="ARBA" id="ARBA00023204"/>
    </source>
</evidence>
<dbReference type="Pfam" id="PF01541">
    <property type="entry name" value="GIY-YIG"/>
    <property type="match status" value="1"/>
</dbReference>
<evidence type="ECO:0000256" key="2">
    <source>
        <dbReference type="ARBA" id="ARBA00022763"/>
    </source>
</evidence>
<comment type="subcellular location">
    <subcellularLocation>
        <location evidence="7">Cytoplasm</location>
    </subcellularLocation>
</comment>
<evidence type="ECO:0000256" key="3">
    <source>
        <dbReference type="ARBA" id="ARBA00022769"/>
    </source>
</evidence>
<dbReference type="Pfam" id="PF08459">
    <property type="entry name" value="UvrC_RNaseH_dom"/>
    <property type="match status" value="1"/>
</dbReference>
<dbReference type="SUPFAM" id="SSF82771">
    <property type="entry name" value="GIY-YIG endonuclease"/>
    <property type="match status" value="1"/>
</dbReference>
<gene>
    <name evidence="7 8" type="primary">uvrC</name>
    <name evidence="8" type="ORF">CPIN18021_0686</name>
</gene>
<dbReference type="FunFam" id="3.40.1440.10:FF:000001">
    <property type="entry name" value="UvrABC system protein C"/>
    <property type="match status" value="1"/>
</dbReference>
<dbReference type="GO" id="GO:0003677">
    <property type="term" value="F:DNA binding"/>
    <property type="evidence" value="ECO:0007669"/>
    <property type="project" value="UniProtKB-UniRule"/>
</dbReference>
<dbReference type="RefSeq" id="WP_078423150.1">
    <property type="nucleotide sequence ID" value="NZ_CP017018.1"/>
</dbReference>
<evidence type="ECO:0000256" key="4">
    <source>
        <dbReference type="ARBA" id="ARBA00022881"/>
    </source>
</evidence>
<keyword evidence="9" id="KW-1185">Reference proteome</keyword>
<dbReference type="InterPro" id="IPR001162">
    <property type="entry name" value="UvrC_RNase_H_dom"/>
</dbReference>
<dbReference type="Gene3D" id="3.40.1440.10">
    <property type="entry name" value="GIY-YIG endonuclease"/>
    <property type="match status" value="1"/>
</dbReference>
<keyword evidence="2 7" id="KW-0227">DNA damage</keyword>
<dbReference type="GO" id="GO:0009380">
    <property type="term" value="C:excinuclease repair complex"/>
    <property type="evidence" value="ECO:0007669"/>
    <property type="project" value="InterPro"/>
</dbReference>
<evidence type="ECO:0000313" key="8">
    <source>
        <dbReference type="EMBL" id="AQW87500.1"/>
    </source>
</evidence>
<protein>
    <recommendedName>
        <fullName evidence="7">UvrABC system protein C</fullName>
        <shortName evidence="7">Protein UvrC</shortName>
    </recommendedName>
    <alternativeName>
        <fullName evidence="7">Excinuclease ABC subunit C</fullName>
    </alternativeName>
</protein>
<evidence type="ECO:0000256" key="7">
    <source>
        <dbReference type="HAMAP-Rule" id="MF_00203"/>
    </source>
</evidence>
<dbReference type="InterPro" id="IPR000305">
    <property type="entry name" value="GIY-YIG_endonuc"/>
</dbReference>
<dbReference type="InterPro" id="IPR036876">
    <property type="entry name" value="UVR_dom_sf"/>
</dbReference>
<dbReference type="GeneID" id="56566319"/>
<keyword evidence="5 7" id="KW-0234">DNA repair</keyword>
<keyword evidence="1 7" id="KW-0963">Cytoplasm</keyword>
<dbReference type="KEGG" id="cpin:CPIN18020_0682"/>
<dbReference type="Pfam" id="PF02151">
    <property type="entry name" value="UVR"/>
    <property type="match status" value="1"/>
</dbReference>
<dbReference type="EMBL" id="CP017258">
    <property type="protein sequence ID" value="AQW87500.1"/>
    <property type="molecule type" value="Genomic_DNA"/>
</dbReference>
<organism evidence="8 9">
    <name type="scientific">Campylobacter pinnipediorum subsp. caledonicus</name>
    <dbReference type="NCBI Taxonomy" id="1874362"/>
    <lineage>
        <taxon>Bacteria</taxon>
        <taxon>Pseudomonadati</taxon>
        <taxon>Campylobacterota</taxon>
        <taxon>Epsilonproteobacteria</taxon>
        <taxon>Campylobacterales</taxon>
        <taxon>Campylobacteraceae</taxon>
        <taxon>Campylobacter</taxon>
    </lineage>
</organism>
<sequence length="601" mass="69680">MLLDELRTLPKSSGVYQYFDEKNRLLYVGKAKNLFNRVKSYFNFTPTLSPSSNLSPRIHKMISETNHLEYIVTSSEADALILENSFIKQLKPKYNILLRDDKTYPYIFIDLNEDFPRFEITRKIVQGANIKYFGPFFSGSKDLLEAIYINFKLIQKKSCLKSKKKCLFYQMKRCYAPCENEISKEDYKKIVDEALISLQNPSLMIPKLTNLMQIYANSQNYEQAAITRDQINSIKNLEVKIEVDIAKLEDFEVFCVTKYLDLFCGIRFSIQKGKIVGVKSDITNAKDGENNEINEIYKHFILDNFAINQPVTATKIYTFDEFEDIDLVAEILNKRHNKKFSIKQPKVGEKRKICEIAQKNAQITIQKHIKTNDMGFLNELKEYFNLSHTPNTIECFDNSHLFGEATVAGMIRYENGDFIKEKYRHFHLESKNDYDQMRESLTIRALRFDKLSPPDLWIIDGGEALLNLAVEILKSSGTNIDVIAISKEKIDAKAHRAKGKAKDKIYTISNKFNLATDDKKLLFFQKMRDEAHRFAISFHRKIKNKQDTQNSKLAKLGISKGSITKLVNFYGSFDKIYKSSYDDIKKITNKSVADKIFKEKS</sequence>
<dbReference type="InterPro" id="IPR004791">
    <property type="entry name" value="UvrC"/>
</dbReference>
<dbReference type="PANTHER" id="PTHR30562:SF1">
    <property type="entry name" value="UVRABC SYSTEM PROTEIN C"/>
    <property type="match status" value="1"/>
</dbReference>